<dbReference type="EMBL" id="GL732648">
    <property type="protein sequence ID" value="EFX68771.1"/>
    <property type="molecule type" value="Genomic_DNA"/>
</dbReference>
<dbReference type="InParanoid" id="E9HHG2"/>
<evidence type="ECO:0000313" key="1">
    <source>
        <dbReference type="EMBL" id="EFX68771.1"/>
    </source>
</evidence>
<dbReference type="HOGENOM" id="CLU_2443052_0_0_1"/>
<dbReference type="OrthoDB" id="6512834at2759"/>
<organism evidence="1 2">
    <name type="scientific">Daphnia pulex</name>
    <name type="common">Water flea</name>
    <dbReference type="NCBI Taxonomy" id="6669"/>
    <lineage>
        <taxon>Eukaryota</taxon>
        <taxon>Metazoa</taxon>
        <taxon>Ecdysozoa</taxon>
        <taxon>Arthropoda</taxon>
        <taxon>Crustacea</taxon>
        <taxon>Branchiopoda</taxon>
        <taxon>Diplostraca</taxon>
        <taxon>Cladocera</taxon>
        <taxon>Anomopoda</taxon>
        <taxon>Daphniidae</taxon>
        <taxon>Daphnia</taxon>
    </lineage>
</organism>
<gene>
    <name evidence="1" type="ORF">DAPPUDRAFT_259579</name>
</gene>
<keyword evidence="2" id="KW-1185">Reference proteome</keyword>
<dbReference type="AlphaFoldDB" id="E9HHG2"/>
<protein>
    <submittedName>
        <fullName evidence="1">Uncharacterized protein</fullName>
    </submittedName>
</protein>
<accession>E9HHG2</accession>
<reference evidence="1 2" key="1">
    <citation type="journal article" date="2011" name="Science">
        <title>The ecoresponsive genome of Daphnia pulex.</title>
        <authorList>
            <person name="Colbourne J.K."/>
            <person name="Pfrender M.E."/>
            <person name="Gilbert D."/>
            <person name="Thomas W.K."/>
            <person name="Tucker A."/>
            <person name="Oakley T.H."/>
            <person name="Tokishita S."/>
            <person name="Aerts A."/>
            <person name="Arnold G.J."/>
            <person name="Basu M.K."/>
            <person name="Bauer D.J."/>
            <person name="Caceres C.E."/>
            <person name="Carmel L."/>
            <person name="Casola C."/>
            <person name="Choi J.H."/>
            <person name="Detter J.C."/>
            <person name="Dong Q."/>
            <person name="Dusheyko S."/>
            <person name="Eads B.D."/>
            <person name="Frohlich T."/>
            <person name="Geiler-Samerotte K.A."/>
            <person name="Gerlach D."/>
            <person name="Hatcher P."/>
            <person name="Jogdeo S."/>
            <person name="Krijgsveld J."/>
            <person name="Kriventseva E.V."/>
            <person name="Kultz D."/>
            <person name="Laforsch C."/>
            <person name="Lindquist E."/>
            <person name="Lopez J."/>
            <person name="Manak J.R."/>
            <person name="Muller J."/>
            <person name="Pangilinan J."/>
            <person name="Patwardhan R.P."/>
            <person name="Pitluck S."/>
            <person name="Pritham E.J."/>
            <person name="Rechtsteiner A."/>
            <person name="Rho M."/>
            <person name="Rogozin I.B."/>
            <person name="Sakarya O."/>
            <person name="Salamov A."/>
            <person name="Schaack S."/>
            <person name="Shapiro H."/>
            <person name="Shiga Y."/>
            <person name="Skalitzky C."/>
            <person name="Smith Z."/>
            <person name="Souvorov A."/>
            <person name="Sung W."/>
            <person name="Tang Z."/>
            <person name="Tsuchiya D."/>
            <person name="Tu H."/>
            <person name="Vos H."/>
            <person name="Wang M."/>
            <person name="Wolf Y.I."/>
            <person name="Yamagata H."/>
            <person name="Yamada T."/>
            <person name="Ye Y."/>
            <person name="Shaw J.R."/>
            <person name="Andrews J."/>
            <person name="Crease T.J."/>
            <person name="Tang H."/>
            <person name="Lucas S.M."/>
            <person name="Robertson H.M."/>
            <person name="Bork P."/>
            <person name="Koonin E.V."/>
            <person name="Zdobnov E.M."/>
            <person name="Grigoriev I.V."/>
            <person name="Lynch M."/>
            <person name="Boore J.L."/>
        </authorList>
    </citation>
    <scope>NUCLEOTIDE SEQUENCE [LARGE SCALE GENOMIC DNA]</scope>
</reference>
<dbReference type="Proteomes" id="UP000000305">
    <property type="component" value="Unassembled WGS sequence"/>
</dbReference>
<evidence type="ECO:0000313" key="2">
    <source>
        <dbReference type="Proteomes" id="UP000000305"/>
    </source>
</evidence>
<sequence length="90" mass="10012">MKSMENETISAVVEAKDLVFHNEPYLIVVGTMEHPINFFLVIDYKAVPVGSDSSIALNCLLASFFVFGLDHPNPSSTFSQRNQPGIYQHP</sequence>
<proteinExistence type="predicted"/>
<dbReference type="KEGG" id="dpx:DAPPUDRAFT_259579"/>
<name>E9HHG2_DAPPU</name>